<evidence type="ECO:0000256" key="1">
    <source>
        <dbReference type="ARBA" id="ARBA00004442"/>
    </source>
</evidence>
<organism evidence="7 8">
    <name type="scientific">Sphingomonas parva</name>
    <dbReference type="NCBI Taxonomy" id="2555898"/>
    <lineage>
        <taxon>Bacteria</taxon>
        <taxon>Pseudomonadati</taxon>
        <taxon>Pseudomonadota</taxon>
        <taxon>Alphaproteobacteria</taxon>
        <taxon>Sphingomonadales</taxon>
        <taxon>Sphingomonadaceae</taxon>
        <taxon>Sphingomonas</taxon>
    </lineage>
</organism>
<proteinExistence type="predicted"/>
<dbReference type="InterPro" id="IPR006665">
    <property type="entry name" value="OmpA-like"/>
</dbReference>
<dbReference type="Gene3D" id="3.30.1330.60">
    <property type="entry name" value="OmpA-like domain"/>
    <property type="match status" value="1"/>
</dbReference>
<evidence type="ECO:0000256" key="2">
    <source>
        <dbReference type="ARBA" id="ARBA00023136"/>
    </source>
</evidence>
<comment type="subcellular location">
    <subcellularLocation>
        <location evidence="1">Cell outer membrane</location>
    </subcellularLocation>
</comment>
<dbReference type="Pfam" id="PF00691">
    <property type="entry name" value="OmpA"/>
    <property type="match status" value="1"/>
</dbReference>
<evidence type="ECO:0000256" key="3">
    <source>
        <dbReference type="ARBA" id="ARBA00023237"/>
    </source>
</evidence>
<gene>
    <name evidence="7" type="ORF">E2493_14625</name>
</gene>
<dbReference type="InterPro" id="IPR006664">
    <property type="entry name" value="OMP_bac"/>
</dbReference>
<comment type="caution">
    <text evidence="7">The sequence shown here is derived from an EMBL/GenBank/DDBJ whole genome shotgun (WGS) entry which is preliminary data.</text>
</comment>
<dbReference type="InterPro" id="IPR050330">
    <property type="entry name" value="Bact_OuterMem_StrucFunc"/>
</dbReference>
<feature type="domain" description="OmpA-like" evidence="6">
    <location>
        <begin position="19"/>
        <end position="129"/>
    </location>
</feature>
<dbReference type="PRINTS" id="PR01021">
    <property type="entry name" value="OMPADOMAIN"/>
</dbReference>
<dbReference type="Proteomes" id="UP000298213">
    <property type="component" value="Unassembled WGS sequence"/>
</dbReference>
<dbReference type="AlphaFoldDB" id="A0A4Y8ZSL7"/>
<dbReference type="RefSeq" id="WP_135088086.1">
    <property type="nucleotide sequence ID" value="NZ_SPDV01000030.1"/>
</dbReference>
<keyword evidence="2 4" id="KW-0472">Membrane</keyword>
<feature type="signal peptide" evidence="5">
    <location>
        <begin position="1"/>
        <end position="20"/>
    </location>
</feature>
<dbReference type="OrthoDB" id="189250at2"/>
<dbReference type="EMBL" id="SPDV01000030">
    <property type="protein sequence ID" value="TFI57446.1"/>
    <property type="molecule type" value="Genomic_DNA"/>
</dbReference>
<dbReference type="SUPFAM" id="SSF103088">
    <property type="entry name" value="OmpA-like"/>
    <property type="match status" value="1"/>
</dbReference>
<reference evidence="7 8" key="1">
    <citation type="submission" date="2019-03" db="EMBL/GenBank/DDBJ databases">
        <title>Genome sequence of Sphingomonas sp. 17J27-24.</title>
        <authorList>
            <person name="Kim M."/>
            <person name="Maeng S."/>
            <person name="Sathiyaraj S."/>
        </authorList>
    </citation>
    <scope>NUCLEOTIDE SEQUENCE [LARGE SCALE GENOMIC DNA]</scope>
    <source>
        <strain evidence="7 8">17J27-24</strain>
    </source>
</reference>
<evidence type="ECO:0000313" key="7">
    <source>
        <dbReference type="EMBL" id="TFI57446.1"/>
    </source>
</evidence>
<dbReference type="PANTHER" id="PTHR30329">
    <property type="entry name" value="STATOR ELEMENT OF FLAGELLAR MOTOR COMPLEX"/>
    <property type="match status" value="1"/>
</dbReference>
<dbReference type="PROSITE" id="PS51123">
    <property type="entry name" value="OMPA_2"/>
    <property type="match status" value="1"/>
</dbReference>
<keyword evidence="5" id="KW-0732">Signal</keyword>
<dbReference type="GO" id="GO:0009279">
    <property type="term" value="C:cell outer membrane"/>
    <property type="evidence" value="ECO:0007669"/>
    <property type="project" value="UniProtKB-SubCell"/>
</dbReference>
<dbReference type="CDD" id="cd07185">
    <property type="entry name" value="OmpA_C-like"/>
    <property type="match status" value="1"/>
</dbReference>
<dbReference type="InterPro" id="IPR036737">
    <property type="entry name" value="OmpA-like_sf"/>
</dbReference>
<keyword evidence="3" id="KW-0998">Cell outer membrane</keyword>
<name>A0A4Y8ZSL7_9SPHN</name>
<dbReference type="PANTHER" id="PTHR30329:SF21">
    <property type="entry name" value="LIPOPROTEIN YIAD-RELATED"/>
    <property type="match status" value="1"/>
</dbReference>
<evidence type="ECO:0000256" key="5">
    <source>
        <dbReference type="SAM" id="SignalP"/>
    </source>
</evidence>
<feature type="chain" id="PRO_5021462917" evidence="5">
    <location>
        <begin position="21"/>
        <end position="129"/>
    </location>
</feature>
<accession>A0A4Y8ZSL7</accession>
<evidence type="ECO:0000313" key="8">
    <source>
        <dbReference type="Proteomes" id="UP000298213"/>
    </source>
</evidence>
<protein>
    <submittedName>
        <fullName evidence="7">OmpA family protein</fullName>
    </submittedName>
</protein>
<evidence type="ECO:0000259" key="6">
    <source>
        <dbReference type="PROSITE" id="PS51123"/>
    </source>
</evidence>
<keyword evidence="8" id="KW-1185">Reference proteome</keyword>
<sequence length="129" mass="14086">MALSFILAALAQAAAAPAPAAPIWCDPFMVFFDEGTRMSPQSRQVIANIASAKHQVRSHMTVSGHADARGSEAYNLLLSRRRAEAVKAALVAAGVPGYRIRVEAFGETRLLIETEVDRPENRRAEICFY</sequence>
<evidence type="ECO:0000256" key="4">
    <source>
        <dbReference type="PROSITE-ProRule" id="PRU00473"/>
    </source>
</evidence>